<evidence type="ECO:0000313" key="2">
    <source>
        <dbReference type="EMBL" id="GMT34208.1"/>
    </source>
</evidence>
<dbReference type="Gene3D" id="3.30.710.10">
    <property type="entry name" value="Potassium Channel Kv1.1, Chain A"/>
    <property type="match status" value="1"/>
</dbReference>
<dbReference type="PANTHER" id="PTHR22744:SF14">
    <property type="entry name" value="BTB DOMAIN-CONTAINING PROTEIN-RELATED"/>
    <property type="match status" value="1"/>
</dbReference>
<reference evidence="2" key="1">
    <citation type="submission" date="2023-10" db="EMBL/GenBank/DDBJ databases">
        <title>Genome assembly of Pristionchus species.</title>
        <authorList>
            <person name="Yoshida K."/>
            <person name="Sommer R.J."/>
        </authorList>
    </citation>
    <scope>NUCLEOTIDE SEQUENCE</scope>
    <source>
        <strain evidence="2">RS5133</strain>
    </source>
</reference>
<gene>
    <name evidence="2" type="ORF">PFISCL1PPCAC_25505</name>
</gene>
<proteinExistence type="predicted"/>
<dbReference type="PROSITE" id="PS50097">
    <property type="entry name" value="BTB"/>
    <property type="match status" value="1"/>
</dbReference>
<dbReference type="SUPFAM" id="SSF54695">
    <property type="entry name" value="POZ domain"/>
    <property type="match status" value="1"/>
</dbReference>
<dbReference type="InterPro" id="IPR000210">
    <property type="entry name" value="BTB/POZ_dom"/>
</dbReference>
<name>A0AAV5WUB3_9BILA</name>
<dbReference type="PANTHER" id="PTHR22744">
    <property type="entry name" value="HELIX LOOP HELIX PROTEIN 21-RELATED"/>
    <property type="match status" value="1"/>
</dbReference>
<feature type="non-terminal residue" evidence="2">
    <location>
        <position position="1"/>
    </location>
</feature>
<feature type="non-terminal residue" evidence="2">
    <location>
        <position position="126"/>
    </location>
</feature>
<dbReference type="Proteomes" id="UP001432322">
    <property type="component" value="Unassembled WGS sequence"/>
</dbReference>
<dbReference type="EMBL" id="BTSY01000006">
    <property type="protein sequence ID" value="GMT34208.1"/>
    <property type="molecule type" value="Genomic_DNA"/>
</dbReference>
<comment type="caution">
    <text evidence="2">The sequence shown here is derived from an EMBL/GenBank/DDBJ whole genome shotgun (WGS) entry which is preliminary data.</text>
</comment>
<evidence type="ECO:0000259" key="1">
    <source>
        <dbReference type="PROSITE" id="PS50097"/>
    </source>
</evidence>
<organism evidence="2 3">
    <name type="scientific">Pristionchus fissidentatus</name>
    <dbReference type="NCBI Taxonomy" id="1538716"/>
    <lineage>
        <taxon>Eukaryota</taxon>
        <taxon>Metazoa</taxon>
        <taxon>Ecdysozoa</taxon>
        <taxon>Nematoda</taxon>
        <taxon>Chromadorea</taxon>
        <taxon>Rhabditida</taxon>
        <taxon>Rhabditina</taxon>
        <taxon>Diplogasteromorpha</taxon>
        <taxon>Diplogasteroidea</taxon>
        <taxon>Neodiplogasteridae</taxon>
        <taxon>Pristionchus</taxon>
    </lineage>
</organism>
<dbReference type="InterPro" id="IPR011333">
    <property type="entry name" value="SKP1/BTB/POZ_sf"/>
</dbReference>
<dbReference type="AlphaFoldDB" id="A0AAV5WUB3"/>
<protein>
    <recommendedName>
        <fullName evidence="1">BTB domain-containing protein</fullName>
    </recommendedName>
</protein>
<evidence type="ECO:0000313" key="3">
    <source>
        <dbReference type="Proteomes" id="UP001432322"/>
    </source>
</evidence>
<keyword evidence="3" id="KW-1185">Reference proteome</keyword>
<feature type="domain" description="BTB" evidence="1">
    <location>
        <begin position="2"/>
        <end position="68"/>
    </location>
</feature>
<sequence length="126" mass="14628">IQSTVLVVGDAKLPVSRELLEIYSSFFASLFNGNYMEKQPGIFEIKVVQDDFVWFIESIHQRTWNFSSMDRALQALSYADQYNMMYIHRRVVPFLKKNGLPSNKIKGIFVISARFNDNEEIIVSIL</sequence>
<accession>A0AAV5WUB3</accession>
<dbReference type="Pfam" id="PF00651">
    <property type="entry name" value="BTB"/>
    <property type="match status" value="1"/>
</dbReference>